<accession>A0A1C6U490</accession>
<reference evidence="2 3" key="1">
    <citation type="submission" date="2016-06" db="EMBL/GenBank/DDBJ databases">
        <authorList>
            <person name="Kjaerup R.B."/>
            <person name="Dalgaard T.S."/>
            <person name="Juul-Madsen H.R."/>
        </authorList>
    </citation>
    <scope>NUCLEOTIDE SEQUENCE [LARGE SCALE GENOMIC DNA]</scope>
    <source>
        <strain evidence="2 3">DSM 45577</strain>
    </source>
</reference>
<sequence>MNGVFAVLFLDDVLDWLVETVLGCLDAVFALITDVLLTSPQVTALPQVRALTGRSIWIVDSVFVLVFVAAGVMVMVSGGDERSRYTVKELVPRMVVGFVAAHFSQLLCRELIDVANAVTGAIGGGYDEDNALAAVRRHVETGRAPIAPLLFLVLVLVITVLVVVTAFQVVGRFVALLVMTALAPLPLACHAVPALEGVARMWWRAYLGCLAVPVGQAFTLTTGQWLLLDPTNLLPALGLSTDPGGLLNLFVVIVVLWTTARIPGLVGRWAGQRAGGPTVLGAVVRVAVVDQLARAVPGIRTARRVLR</sequence>
<keyword evidence="1" id="KW-0472">Membrane</keyword>
<name>A0A1C6U490_9ACTN</name>
<gene>
    <name evidence="2" type="ORF">GA0070617_0962</name>
</gene>
<feature type="transmembrane region" description="Helical" evidence="1">
    <location>
        <begin position="246"/>
        <end position="266"/>
    </location>
</feature>
<keyword evidence="1" id="KW-0812">Transmembrane</keyword>
<dbReference type="RefSeq" id="WP_091434293.1">
    <property type="nucleotide sequence ID" value="NZ_BMMJ01000001.1"/>
</dbReference>
<dbReference type="Proteomes" id="UP000198937">
    <property type="component" value="Unassembled WGS sequence"/>
</dbReference>
<dbReference type="EMBL" id="FMIA01000002">
    <property type="protein sequence ID" value="SCL48731.1"/>
    <property type="molecule type" value="Genomic_DNA"/>
</dbReference>
<dbReference type="AlphaFoldDB" id="A0A1C6U490"/>
<dbReference type="STRING" id="683228.GA0070617_0962"/>
<evidence type="ECO:0008006" key="4">
    <source>
        <dbReference type="Google" id="ProtNLM"/>
    </source>
</evidence>
<keyword evidence="1" id="KW-1133">Transmembrane helix</keyword>
<evidence type="ECO:0000313" key="3">
    <source>
        <dbReference type="Proteomes" id="UP000198937"/>
    </source>
</evidence>
<dbReference type="OrthoDB" id="3417255at2"/>
<organism evidence="2 3">
    <name type="scientific">Micromonospora yangpuensis</name>
    <dbReference type="NCBI Taxonomy" id="683228"/>
    <lineage>
        <taxon>Bacteria</taxon>
        <taxon>Bacillati</taxon>
        <taxon>Actinomycetota</taxon>
        <taxon>Actinomycetes</taxon>
        <taxon>Micromonosporales</taxon>
        <taxon>Micromonosporaceae</taxon>
        <taxon>Micromonospora</taxon>
    </lineage>
</organism>
<protein>
    <recommendedName>
        <fullName evidence="4">TrbL/VirB6 plasmid conjugal transfer protein</fullName>
    </recommendedName>
</protein>
<evidence type="ECO:0000313" key="2">
    <source>
        <dbReference type="EMBL" id="SCL48731.1"/>
    </source>
</evidence>
<feature type="transmembrane region" description="Helical" evidence="1">
    <location>
        <begin position="57"/>
        <end position="78"/>
    </location>
</feature>
<feature type="transmembrane region" description="Helical" evidence="1">
    <location>
        <begin position="205"/>
        <end position="226"/>
    </location>
</feature>
<dbReference type="Pfam" id="PF19590">
    <property type="entry name" value="TrbL_3"/>
    <property type="match status" value="1"/>
</dbReference>
<feature type="transmembrane region" description="Helical" evidence="1">
    <location>
        <begin position="146"/>
        <end position="167"/>
    </location>
</feature>
<proteinExistence type="predicted"/>
<dbReference type="InterPro" id="IPR045782">
    <property type="entry name" value="TrbL_3"/>
</dbReference>
<feature type="transmembrane region" description="Helical" evidence="1">
    <location>
        <begin position="173"/>
        <end position="193"/>
    </location>
</feature>
<keyword evidence="3" id="KW-1185">Reference proteome</keyword>
<evidence type="ECO:0000256" key="1">
    <source>
        <dbReference type="SAM" id="Phobius"/>
    </source>
</evidence>